<keyword evidence="5" id="KW-1185">Reference proteome</keyword>
<dbReference type="Gene3D" id="3.40.50.2000">
    <property type="entry name" value="Glycogen Phosphorylase B"/>
    <property type="match status" value="2"/>
</dbReference>
<accession>A0ABP4E788</accession>
<keyword evidence="1" id="KW-0328">Glycosyltransferase</keyword>
<dbReference type="EMBL" id="BAAALG010000001">
    <property type="protein sequence ID" value="GAA1091924.1"/>
    <property type="molecule type" value="Genomic_DNA"/>
</dbReference>
<keyword evidence="2" id="KW-0808">Transferase</keyword>
<dbReference type="Pfam" id="PF13439">
    <property type="entry name" value="Glyco_transf_4"/>
    <property type="match status" value="1"/>
</dbReference>
<organism evidence="4 5">
    <name type="scientific">Nocardioides dubius</name>
    <dbReference type="NCBI Taxonomy" id="317019"/>
    <lineage>
        <taxon>Bacteria</taxon>
        <taxon>Bacillati</taxon>
        <taxon>Actinomycetota</taxon>
        <taxon>Actinomycetes</taxon>
        <taxon>Propionibacteriales</taxon>
        <taxon>Nocardioidaceae</taxon>
        <taxon>Nocardioides</taxon>
    </lineage>
</organism>
<name>A0ABP4E788_9ACTN</name>
<feature type="domain" description="Glycosyltransferase subfamily 4-like N-terminal" evidence="3">
    <location>
        <begin position="21"/>
        <end position="156"/>
    </location>
</feature>
<dbReference type="Pfam" id="PF13692">
    <property type="entry name" value="Glyco_trans_1_4"/>
    <property type="match status" value="1"/>
</dbReference>
<dbReference type="InterPro" id="IPR028098">
    <property type="entry name" value="Glyco_trans_4-like_N"/>
</dbReference>
<protein>
    <submittedName>
        <fullName evidence="4">Glycosyltransferase family 1 protein</fullName>
    </submittedName>
</protein>
<evidence type="ECO:0000259" key="3">
    <source>
        <dbReference type="Pfam" id="PF13439"/>
    </source>
</evidence>
<dbReference type="PANTHER" id="PTHR45947">
    <property type="entry name" value="SULFOQUINOVOSYL TRANSFERASE SQD2"/>
    <property type="match status" value="1"/>
</dbReference>
<comment type="caution">
    <text evidence="4">The sequence shown here is derived from an EMBL/GenBank/DDBJ whole genome shotgun (WGS) entry which is preliminary data.</text>
</comment>
<evidence type="ECO:0000256" key="2">
    <source>
        <dbReference type="ARBA" id="ARBA00022679"/>
    </source>
</evidence>
<dbReference type="RefSeq" id="WP_343990724.1">
    <property type="nucleotide sequence ID" value="NZ_BAAALG010000001.1"/>
</dbReference>
<evidence type="ECO:0000313" key="5">
    <source>
        <dbReference type="Proteomes" id="UP001501581"/>
    </source>
</evidence>
<dbReference type="InterPro" id="IPR050194">
    <property type="entry name" value="Glycosyltransferase_grp1"/>
</dbReference>
<evidence type="ECO:0000313" key="4">
    <source>
        <dbReference type="EMBL" id="GAA1091924.1"/>
    </source>
</evidence>
<gene>
    <name evidence="4" type="ORF">GCM10009668_03560</name>
</gene>
<dbReference type="PANTHER" id="PTHR45947:SF3">
    <property type="entry name" value="SULFOQUINOVOSYL TRANSFERASE SQD2"/>
    <property type="match status" value="1"/>
</dbReference>
<proteinExistence type="predicted"/>
<dbReference type="Proteomes" id="UP001501581">
    <property type="component" value="Unassembled WGS sequence"/>
</dbReference>
<dbReference type="SUPFAM" id="SSF53756">
    <property type="entry name" value="UDP-Glycosyltransferase/glycogen phosphorylase"/>
    <property type="match status" value="1"/>
</dbReference>
<reference evidence="5" key="1">
    <citation type="journal article" date="2019" name="Int. J. Syst. Evol. Microbiol.">
        <title>The Global Catalogue of Microorganisms (GCM) 10K type strain sequencing project: providing services to taxonomists for standard genome sequencing and annotation.</title>
        <authorList>
            <consortium name="The Broad Institute Genomics Platform"/>
            <consortium name="The Broad Institute Genome Sequencing Center for Infectious Disease"/>
            <person name="Wu L."/>
            <person name="Ma J."/>
        </authorList>
    </citation>
    <scope>NUCLEOTIDE SEQUENCE [LARGE SCALE GENOMIC DNA]</scope>
    <source>
        <strain evidence="5">JCM 13008</strain>
    </source>
</reference>
<sequence length="352" mass="37386">MDRASILIVTEAFHPAVDAATTTARHLADHLIATGADVQLMALSPGLEVYRSSRVVRLRPLEPIGPQVRGVLQAQRPDLVIALSPRALGRKALKHAGRLGIATATIEHARADQITLDSWRLKVAERSDALLTVSHAQACAVAGLGPVVWHPGVDVETFTPARRDAALHDRWARSSHPGGRRLVVGFVGDLARGHRVRQLLAVADVPGTELVVVGEGRQREWLRERLPRAQFLPVLASGDLAVAMASFDALVHPSAQLTSAHALRAAAAAGVPVVAADAGGAAEAVRHLETGLLFESETPDAFGDEITALLDADLAALGARGRELAGRRTWQHACAELTERHLTPLLGRPLAA</sequence>
<evidence type="ECO:0000256" key="1">
    <source>
        <dbReference type="ARBA" id="ARBA00022676"/>
    </source>
</evidence>